<gene>
    <name evidence="3" type="ORF">AVT10_16760</name>
</gene>
<evidence type="ECO:0000313" key="4">
    <source>
        <dbReference type="Proteomes" id="UP000076609"/>
    </source>
</evidence>
<dbReference type="CDD" id="cd17933">
    <property type="entry name" value="DEXSc_RecD-like"/>
    <property type="match status" value="1"/>
</dbReference>
<dbReference type="Gene3D" id="3.40.50.300">
    <property type="entry name" value="P-loop containing nucleotide triphosphate hydrolases"/>
    <property type="match status" value="1"/>
</dbReference>
<sequence>MLTPAVVRSASGAASYYAADNYYTDGQATEASLWAGQGAEVLGLDGSVGHQQFEAILAGRLPDGETIPAGANGKHRAGLDFTFSAPKSMSLLAYVGGDVRLLDAHMAAVRTTLGWMEANLAETRVSRDGRQEVVRSGNLVVALFQHDTSRALDPQAHIHAIIANATRAPDGSWRALHNDALWAGYTAAASVYNATLRAAVQQLGYATERVAKHGQFEITGVPRDVIEQFSIRSAEIDAGMAAMQHRTPEARSAVTLSTRAAKPAELDRDVLRAQWGERARGAGIDLPAMVAVAQRNGPGRATAWERLVRGAGGIAAQGIALAEKLGIRIGPGPDPLVPERAGRLRPDAFVAAHAVASAIRHLGEREAAFPARDVLKVALDMGAPVAVAAVEQRIALLATRGLLIAGNDGLMMTTTQALGIERNIVAGVCAGRDAVPAIIAANEAGARIQQAAVDAMDRRLNKGQLAAATTILTTRDRVVAVQGVAGAGKSSMLKPVVAIARTEGRQVIGLAVQNSVARRLGADTGVAARTIASFLRDHEFRPGMSLRGAVLIVDEASMIDNRTMERLVDVAQAHAVDRLVLVGDRKQLGAVQAGKPFDVILRAGSRTAVMDENVRATTPRMRDIHAAAQAGDVPALMQLLKPDTIEAPGTAAAVVADRWMALSMQDRTRTGIYASGRQLRAAINGEVQQRRMAAGELGRTPARFGVLSPVHLTREEQRLPEYYARDRIVEFSRGVVAQGIRPGFAVVTGVTGDVVTLRRPDGRHEQFRPARLAANRVDDFVRVYERQDITLYAGDPVRWTANDHDRGLVNADTARLSQVALDALTVTTSDGRELRLERGDPMLKRLDLAYATSTHAAQGATSDLGIVAADSREGKLITTSLLRVLATRMREGVTLVVDDGRRLEKVAGRQAGEKTAASDVPGQGNAGESTEAPIRLPDPSPRDAEAIGAYARAFIAIETARGNREWPDRADVRAMHAGADMLERLRRGGAEDVRVILDRTPDLAREIATGGTERTWRAWMEEGRVRGAGGPDHAARFVADWRAASAERAAAVGRDATGQAERKVARLIERMEKQPALERALAKQVPERQLVIDLSGMSRSRDMELGL</sequence>
<dbReference type="SUPFAM" id="SSF52540">
    <property type="entry name" value="P-loop containing nucleoside triphosphate hydrolases"/>
    <property type="match status" value="2"/>
</dbReference>
<dbReference type="SUPFAM" id="SSF55464">
    <property type="entry name" value="Origin of replication-binding domain, RBD-like"/>
    <property type="match status" value="1"/>
</dbReference>
<dbReference type="InterPro" id="IPR014862">
    <property type="entry name" value="TrwC"/>
</dbReference>
<organism evidence="3 4">
    <name type="scientific">Sphingomonas hankookensis</name>
    <dbReference type="NCBI Taxonomy" id="563996"/>
    <lineage>
        <taxon>Bacteria</taxon>
        <taxon>Pseudomonadati</taxon>
        <taxon>Pseudomonadota</taxon>
        <taxon>Alphaproteobacteria</taxon>
        <taxon>Sphingomonadales</taxon>
        <taxon>Sphingomonadaceae</taxon>
        <taxon>Sphingomonas</taxon>
    </lineage>
</organism>
<reference evidence="4" key="1">
    <citation type="submission" date="2016-01" db="EMBL/GenBank/DDBJ databases">
        <title>Draft genome of Chromobacterium sp. F49.</title>
        <authorList>
            <person name="Hong K.W."/>
        </authorList>
    </citation>
    <scope>NUCLEOTIDE SEQUENCE [LARGE SCALE GENOMIC DNA]</scope>
    <source>
        <strain evidence="4">CN3</strain>
    </source>
</reference>
<dbReference type="InterPro" id="IPR014059">
    <property type="entry name" value="TraI/TrwC_relax"/>
</dbReference>
<dbReference type="Pfam" id="PF08751">
    <property type="entry name" value="TrwC"/>
    <property type="match status" value="1"/>
</dbReference>
<proteinExistence type="predicted"/>
<dbReference type="NCBIfam" id="NF041492">
    <property type="entry name" value="MobF"/>
    <property type="match status" value="1"/>
</dbReference>
<dbReference type="InterPro" id="IPR027417">
    <property type="entry name" value="P-loop_NTPase"/>
</dbReference>
<evidence type="ECO:0000313" key="3">
    <source>
        <dbReference type="EMBL" id="KZE12056.1"/>
    </source>
</evidence>
<feature type="domain" description="TrwC relaxase" evidence="2">
    <location>
        <begin position="11"/>
        <end position="280"/>
    </location>
</feature>
<accession>A0ABR5YC60</accession>
<protein>
    <recommendedName>
        <fullName evidence="2">TrwC relaxase domain-containing protein</fullName>
    </recommendedName>
</protein>
<dbReference type="RefSeq" id="WP_066691500.1">
    <property type="nucleotide sequence ID" value="NZ_LQQO01000032.1"/>
</dbReference>
<name>A0ABR5YC60_9SPHN</name>
<dbReference type="Proteomes" id="UP000076609">
    <property type="component" value="Unassembled WGS sequence"/>
</dbReference>
<dbReference type="Pfam" id="PF13604">
    <property type="entry name" value="AAA_30"/>
    <property type="match status" value="1"/>
</dbReference>
<comment type="caution">
    <text evidence="3">The sequence shown here is derived from an EMBL/GenBank/DDBJ whole genome shotgun (WGS) entry which is preliminary data.</text>
</comment>
<evidence type="ECO:0000256" key="1">
    <source>
        <dbReference type="SAM" id="MobiDB-lite"/>
    </source>
</evidence>
<feature type="region of interest" description="Disordered" evidence="1">
    <location>
        <begin position="907"/>
        <end position="941"/>
    </location>
</feature>
<keyword evidence="4" id="KW-1185">Reference proteome</keyword>
<evidence type="ECO:0000259" key="2">
    <source>
        <dbReference type="Pfam" id="PF08751"/>
    </source>
</evidence>
<dbReference type="NCBIfam" id="TIGR02686">
    <property type="entry name" value="relax_trwC"/>
    <property type="match status" value="1"/>
</dbReference>
<dbReference type="EMBL" id="LQQO01000032">
    <property type="protein sequence ID" value="KZE12056.1"/>
    <property type="molecule type" value="Genomic_DNA"/>
</dbReference>